<feature type="transmembrane region" description="Helical" evidence="6">
    <location>
        <begin position="27"/>
        <end position="54"/>
    </location>
</feature>
<accession>A0A2B3TT16</accession>
<dbReference type="PANTHER" id="PTHR23534">
    <property type="entry name" value="MFS PERMEASE"/>
    <property type="match status" value="1"/>
</dbReference>
<feature type="transmembrane region" description="Helical" evidence="6">
    <location>
        <begin position="155"/>
        <end position="174"/>
    </location>
</feature>
<keyword evidence="5 6" id="KW-0472">Membrane</keyword>
<evidence type="ECO:0000256" key="4">
    <source>
        <dbReference type="ARBA" id="ARBA00022989"/>
    </source>
</evidence>
<evidence type="ECO:0000256" key="6">
    <source>
        <dbReference type="SAM" id="Phobius"/>
    </source>
</evidence>
<dbReference type="Pfam" id="PF07690">
    <property type="entry name" value="MFS_1"/>
    <property type="match status" value="1"/>
</dbReference>
<proteinExistence type="predicted"/>
<reference evidence="8 9" key="1">
    <citation type="submission" date="2017-09" db="EMBL/GenBank/DDBJ databases">
        <title>Large-scale bioinformatics analysis of Bacillus genomes uncovers conserved roles of natural products in bacterial physiology.</title>
        <authorList>
            <consortium name="Agbiome Team Llc"/>
            <person name="Bleich R.M."/>
            <person name="Grubbs K.J."/>
            <person name="Santa Maria K.C."/>
            <person name="Allen S.E."/>
            <person name="Farag S."/>
            <person name="Shank E.A."/>
            <person name="Bowers A."/>
        </authorList>
    </citation>
    <scope>NUCLEOTIDE SEQUENCE [LARGE SCALE GENOMIC DNA]</scope>
    <source>
        <strain evidence="8 9">AFS061806</strain>
    </source>
</reference>
<dbReference type="InterPro" id="IPR020846">
    <property type="entry name" value="MFS_dom"/>
</dbReference>
<dbReference type="InterPro" id="IPR011701">
    <property type="entry name" value="MFS"/>
</dbReference>
<name>A0A2B3TT16_BACCE</name>
<feature type="transmembrane region" description="Helical" evidence="6">
    <location>
        <begin position="60"/>
        <end position="79"/>
    </location>
</feature>
<evidence type="ECO:0000256" key="2">
    <source>
        <dbReference type="ARBA" id="ARBA00022448"/>
    </source>
</evidence>
<feature type="transmembrane region" description="Helical" evidence="6">
    <location>
        <begin position="279"/>
        <end position="301"/>
    </location>
</feature>
<dbReference type="EMBL" id="NVDG01000050">
    <property type="protein sequence ID" value="PFU38463.1"/>
    <property type="molecule type" value="Genomic_DNA"/>
</dbReference>
<feature type="transmembrane region" description="Helical" evidence="6">
    <location>
        <begin position="397"/>
        <end position="417"/>
    </location>
</feature>
<feature type="transmembrane region" description="Helical" evidence="6">
    <location>
        <begin position="91"/>
        <end position="110"/>
    </location>
</feature>
<dbReference type="RefSeq" id="WP_098666295.1">
    <property type="nucleotide sequence ID" value="NZ_NVDG01000050.1"/>
</dbReference>
<keyword evidence="3 6" id="KW-0812">Transmembrane</keyword>
<feature type="transmembrane region" description="Helical" evidence="6">
    <location>
        <begin position="373"/>
        <end position="391"/>
    </location>
</feature>
<evidence type="ECO:0000256" key="3">
    <source>
        <dbReference type="ARBA" id="ARBA00022692"/>
    </source>
</evidence>
<sequence>MLGKADTSINNHMYTEEEQQNLYKRTLLIVSISQMFGGAGLAAGITVGALLAQQMLGTDAYAGLPAAMFTLGSAVAAFIVGKLSQRYGRRVGLATGFMVGGLGAIGVVMAALTNSIILLLVSLLIYGAGTATNLQARYAGTDLANKKQRATAVSITMVMTTFGAVAGPNLVGVMGDFAHSIGIPELAGPFILSAAAFILAGLVLFVMLRPDPLIIANIIERYKQEHTYKGQSVTNDTLENKRGITVGAIVMILTQVVMVAIMTMTPVHMGHHGHGLSEVGLVIGFHVGAMYLPSLVTGILIDKVGRTAMSIAGGVILLAAGVIAAIAPSDSLILLIVALSLLGLGWNLGLISGTAQIVDSTEPSTRAKTQGKIDVFIALAGASGGAMSGMIVANSSYAALSLAGGAIALLLIPVVIWSRTGK</sequence>
<evidence type="ECO:0000313" key="9">
    <source>
        <dbReference type="Proteomes" id="UP000224076"/>
    </source>
</evidence>
<dbReference type="AlphaFoldDB" id="A0A2B3TT16"/>
<feature type="domain" description="Major facilitator superfamily (MFS) profile" evidence="7">
    <location>
        <begin position="26"/>
        <end position="422"/>
    </location>
</feature>
<feature type="transmembrane region" description="Helical" evidence="6">
    <location>
        <begin position="308"/>
        <end position="326"/>
    </location>
</feature>
<evidence type="ECO:0000256" key="5">
    <source>
        <dbReference type="ARBA" id="ARBA00023136"/>
    </source>
</evidence>
<evidence type="ECO:0000259" key="7">
    <source>
        <dbReference type="PROSITE" id="PS50850"/>
    </source>
</evidence>
<keyword evidence="4 6" id="KW-1133">Transmembrane helix</keyword>
<dbReference type="SUPFAM" id="SSF103473">
    <property type="entry name" value="MFS general substrate transporter"/>
    <property type="match status" value="1"/>
</dbReference>
<feature type="transmembrane region" description="Helical" evidence="6">
    <location>
        <begin position="186"/>
        <end position="208"/>
    </location>
</feature>
<dbReference type="InterPro" id="IPR036259">
    <property type="entry name" value="MFS_trans_sf"/>
</dbReference>
<keyword evidence="2" id="KW-0813">Transport</keyword>
<dbReference type="Gene3D" id="1.20.1250.20">
    <property type="entry name" value="MFS general substrate transporter like domains"/>
    <property type="match status" value="1"/>
</dbReference>
<feature type="transmembrane region" description="Helical" evidence="6">
    <location>
        <begin position="244"/>
        <end position="267"/>
    </location>
</feature>
<gene>
    <name evidence="8" type="ORF">COK86_25720</name>
</gene>
<dbReference type="PANTHER" id="PTHR23534:SF1">
    <property type="entry name" value="MAJOR FACILITATOR SUPERFAMILY PROTEIN"/>
    <property type="match status" value="1"/>
</dbReference>
<evidence type="ECO:0000256" key="1">
    <source>
        <dbReference type="ARBA" id="ARBA00004651"/>
    </source>
</evidence>
<comment type="caution">
    <text evidence="8">The sequence shown here is derived from an EMBL/GenBank/DDBJ whole genome shotgun (WGS) entry which is preliminary data.</text>
</comment>
<dbReference type="GO" id="GO:0005886">
    <property type="term" value="C:plasma membrane"/>
    <property type="evidence" value="ECO:0007669"/>
    <property type="project" value="UniProtKB-SubCell"/>
</dbReference>
<comment type="subcellular location">
    <subcellularLocation>
        <location evidence="1">Cell membrane</location>
        <topology evidence="1">Multi-pass membrane protein</topology>
    </subcellularLocation>
</comment>
<feature type="transmembrane region" description="Helical" evidence="6">
    <location>
        <begin position="116"/>
        <end position="134"/>
    </location>
</feature>
<dbReference type="GO" id="GO:0022857">
    <property type="term" value="F:transmembrane transporter activity"/>
    <property type="evidence" value="ECO:0007669"/>
    <property type="project" value="InterPro"/>
</dbReference>
<organism evidence="8 9">
    <name type="scientific">Bacillus cereus</name>
    <dbReference type="NCBI Taxonomy" id="1396"/>
    <lineage>
        <taxon>Bacteria</taxon>
        <taxon>Bacillati</taxon>
        <taxon>Bacillota</taxon>
        <taxon>Bacilli</taxon>
        <taxon>Bacillales</taxon>
        <taxon>Bacillaceae</taxon>
        <taxon>Bacillus</taxon>
        <taxon>Bacillus cereus group</taxon>
    </lineage>
</organism>
<dbReference type="Proteomes" id="UP000224076">
    <property type="component" value="Unassembled WGS sequence"/>
</dbReference>
<evidence type="ECO:0000313" key="8">
    <source>
        <dbReference type="EMBL" id="PFU38463.1"/>
    </source>
</evidence>
<feature type="transmembrane region" description="Helical" evidence="6">
    <location>
        <begin position="332"/>
        <end position="352"/>
    </location>
</feature>
<protein>
    <submittedName>
        <fullName evidence="8">MFS transporter</fullName>
    </submittedName>
</protein>
<dbReference type="PROSITE" id="PS50850">
    <property type="entry name" value="MFS"/>
    <property type="match status" value="1"/>
</dbReference>